<evidence type="ECO:0000313" key="7">
    <source>
        <dbReference type="EMBL" id="MDR7347914.1"/>
    </source>
</evidence>
<proteinExistence type="predicted"/>
<dbReference type="InterPro" id="IPR047057">
    <property type="entry name" value="MerR_fam"/>
</dbReference>
<dbReference type="SUPFAM" id="SSF46955">
    <property type="entry name" value="Putative DNA-binding domain"/>
    <property type="match status" value="1"/>
</dbReference>
<evidence type="ECO:0000313" key="8">
    <source>
        <dbReference type="Proteomes" id="UP001183794"/>
    </source>
</evidence>
<keyword evidence="1" id="KW-0678">Repressor</keyword>
<sequence length="254" mass="28811">MEWSIHQVVEATGITSRTLRHYDQIGLLHPTRRGPGGLRYYDQRALVRLQRILLLRPLGLSLADIAEILNGETRDIEALQTHRARLQAEQERIDRQLQSLDATIAALQKGQPIMPKDMFEGFDHTQYDAEVRERWGNDAADRSNEWWSELGDEGQAAFRQEVEDLNAAWDQVIASGIAPDAAAAQEVAARHVAWLRSAMQSQPMSKAMLKGITQMYVDDERFAANYNRVSPAGPQFVRDAVHYWADDHLPADQE</sequence>
<dbReference type="InterPro" id="IPR009061">
    <property type="entry name" value="DNA-bd_dom_put_sf"/>
</dbReference>
<dbReference type="Proteomes" id="UP001183794">
    <property type="component" value="Unassembled WGS sequence"/>
</dbReference>
<keyword evidence="5" id="KW-0175">Coiled coil</keyword>
<keyword evidence="8" id="KW-1185">Reference proteome</keyword>
<reference evidence="7 8" key="1">
    <citation type="submission" date="2023-07" db="EMBL/GenBank/DDBJ databases">
        <title>Sequencing the genomes of 1000 actinobacteria strains.</title>
        <authorList>
            <person name="Klenk H.-P."/>
        </authorList>
    </citation>
    <scope>NUCLEOTIDE SEQUENCE [LARGE SCALE GENOMIC DNA]</scope>
    <source>
        <strain evidence="7 8">DSM 22966</strain>
    </source>
</reference>
<evidence type="ECO:0000256" key="4">
    <source>
        <dbReference type="ARBA" id="ARBA00023163"/>
    </source>
</evidence>
<feature type="coiled-coil region" evidence="5">
    <location>
        <begin position="69"/>
        <end position="103"/>
    </location>
</feature>
<dbReference type="PANTHER" id="PTHR30204:SF69">
    <property type="entry name" value="MERR-FAMILY TRANSCRIPTIONAL REGULATOR"/>
    <property type="match status" value="1"/>
</dbReference>
<dbReference type="InterPro" id="IPR000551">
    <property type="entry name" value="MerR-type_HTH_dom"/>
</dbReference>
<evidence type="ECO:0000256" key="2">
    <source>
        <dbReference type="ARBA" id="ARBA00023015"/>
    </source>
</evidence>
<name>A0ABU2B4H8_9MICC</name>
<dbReference type="Pfam" id="PF13411">
    <property type="entry name" value="MerR_1"/>
    <property type="match status" value="1"/>
</dbReference>
<feature type="domain" description="HTH merR-type" evidence="6">
    <location>
        <begin position="1"/>
        <end position="71"/>
    </location>
</feature>
<keyword evidence="3 7" id="KW-0238">DNA-binding</keyword>
<comment type="caution">
    <text evidence="7">The sequence shown here is derived from an EMBL/GenBank/DDBJ whole genome shotgun (WGS) entry which is preliminary data.</text>
</comment>
<keyword evidence="4" id="KW-0804">Transcription</keyword>
<dbReference type="RefSeq" id="WP_310174628.1">
    <property type="nucleotide sequence ID" value="NZ_BAABHE010000002.1"/>
</dbReference>
<keyword evidence="2" id="KW-0805">Transcription regulation</keyword>
<accession>A0ABU2B4H8</accession>
<dbReference type="Gene3D" id="1.10.490.50">
    <property type="entry name" value="Antibiotic binding domain of TipA-like multidrug resistance regulators"/>
    <property type="match status" value="1"/>
</dbReference>
<dbReference type="InterPro" id="IPR036244">
    <property type="entry name" value="TipA-like_antibiotic-bd"/>
</dbReference>
<protein>
    <submittedName>
        <fullName evidence="7">DNA-binding transcriptional MerR regulator</fullName>
    </submittedName>
</protein>
<evidence type="ECO:0000256" key="5">
    <source>
        <dbReference type="SAM" id="Coils"/>
    </source>
</evidence>
<dbReference type="InterPro" id="IPR012925">
    <property type="entry name" value="TipAS_dom"/>
</dbReference>
<dbReference type="PANTHER" id="PTHR30204">
    <property type="entry name" value="REDOX-CYCLING DRUG-SENSING TRANSCRIPTIONAL ACTIVATOR SOXR"/>
    <property type="match status" value="1"/>
</dbReference>
<evidence type="ECO:0000256" key="3">
    <source>
        <dbReference type="ARBA" id="ARBA00023125"/>
    </source>
</evidence>
<evidence type="ECO:0000259" key="6">
    <source>
        <dbReference type="PROSITE" id="PS50937"/>
    </source>
</evidence>
<evidence type="ECO:0000256" key="1">
    <source>
        <dbReference type="ARBA" id="ARBA00022491"/>
    </source>
</evidence>
<dbReference type="SMART" id="SM00422">
    <property type="entry name" value="HTH_MERR"/>
    <property type="match status" value="1"/>
</dbReference>
<dbReference type="CDD" id="cd01106">
    <property type="entry name" value="HTH_TipAL-Mta"/>
    <property type="match status" value="1"/>
</dbReference>
<organism evidence="7 8">
    <name type="scientific">Enteractinococcus fodinae</name>
    <dbReference type="NCBI Taxonomy" id="684663"/>
    <lineage>
        <taxon>Bacteria</taxon>
        <taxon>Bacillati</taxon>
        <taxon>Actinomycetota</taxon>
        <taxon>Actinomycetes</taxon>
        <taxon>Micrococcales</taxon>
        <taxon>Micrococcaceae</taxon>
    </lineage>
</organism>
<dbReference type="EMBL" id="JAVDYJ010000001">
    <property type="protein sequence ID" value="MDR7347914.1"/>
    <property type="molecule type" value="Genomic_DNA"/>
</dbReference>
<gene>
    <name evidence="7" type="ORF">J2S62_002171</name>
</gene>
<dbReference type="GO" id="GO:0003677">
    <property type="term" value="F:DNA binding"/>
    <property type="evidence" value="ECO:0007669"/>
    <property type="project" value="UniProtKB-KW"/>
</dbReference>
<dbReference type="Pfam" id="PF07739">
    <property type="entry name" value="TipAS"/>
    <property type="match status" value="1"/>
</dbReference>
<dbReference type="Gene3D" id="1.10.1660.10">
    <property type="match status" value="1"/>
</dbReference>
<dbReference type="PROSITE" id="PS50937">
    <property type="entry name" value="HTH_MERR_2"/>
    <property type="match status" value="1"/>
</dbReference>
<dbReference type="SUPFAM" id="SSF89082">
    <property type="entry name" value="Antibiotic binding domain of TipA-like multidrug resistance regulators"/>
    <property type="match status" value="1"/>
</dbReference>